<name>A0ABS3SQD6_9FLAO</name>
<evidence type="ECO:0000256" key="3">
    <source>
        <dbReference type="ARBA" id="ARBA00022989"/>
    </source>
</evidence>
<evidence type="ECO:0000313" key="8">
    <source>
        <dbReference type="Proteomes" id="UP000681315"/>
    </source>
</evidence>
<feature type="transmembrane region" description="Helical" evidence="5">
    <location>
        <begin position="353"/>
        <end position="373"/>
    </location>
</feature>
<dbReference type="RefSeq" id="WP_208233063.1">
    <property type="nucleotide sequence ID" value="NZ_JAGEVG010000006.1"/>
</dbReference>
<keyword evidence="2 5" id="KW-0812">Transmembrane</keyword>
<evidence type="ECO:0000256" key="2">
    <source>
        <dbReference type="ARBA" id="ARBA00022692"/>
    </source>
</evidence>
<feature type="transmembrane region" description="Helical" evidence="5">
    <location>
        <begin position="321"/>
        <end position="341"/>
    </location>
</feature>
<gene>
    <name evidence="7" type="ORF">J4051_06540</name>
</gene>
<keyword evidence="3 5" id="KW-1133">Transmembrane helix</keyword>
<proteinExistence type="predicted"/>
<organism evidence="7 8">
    <name type="scientific">Gelidibacter pelagius</name>
    <dbReference type="NCBI Taxonomy" id="2819985"/>
    <lineage>
        <taxon>Bacteria</taxon>
        <taxon>Pseudomonadati</taxon>
        <taxon>Bacteroidota</taxon>
        <taxon>Flavobacteriia</taxon>
        <taxon>Flavobacteriales</taxon>
        <taxon>Flavobacteriaceae</taxon>
        <taxon>Gelidibacter</taxon>
    </lineage>
</organism>
<evidence type="ECO:0000256" key="5">
    <source>
        <dbReference type="SAM" id="Phobius"/>
    </source>
</evidence>
<dbReference type="Pfam" id="PF04932">
    <property type="entry name" value="Wzy_C"/>
    <property type="match status" value="1"/>
</dbReference>
<feature type="transmembrane region" description="Helical" evidence="5">
    <location>
        <begin position="193"/>
        <end position="224"/>
    </location>
</feature>
<dbReference type="Proteomes" id="UP000681315">
    <property type="component" value="Unassembled WGS sequence"/>
</dbReference>
<dbReference type="PANTHER" id="PTHR37422:SF17">
    <property type="entry name" value="O-ANTIGEN LIGASE"/>
    <property type="match status" value="1"/>
</dbReference>
<evidence type="ECO:0000256" key="1">
    <source>
        <dbReference type="ARBA" id="ARBA00004141"/>
    </source>
</evidence>
<dbReference type="InterPro" id="IPR051533">
    <property type="entry name" value="WaaL-like"/>
</dbReference>
<feature type="transmembrane region" description="Helical" evidence="5">
    <location>
        <begin position="38"/>
        <end position="54"/>
    </location>
</feature>
<dbReference type="InterPro" id="IPR007016">
    <property type="entry name" value="O-antigen_ligase-rel_domated"/>
</dbReference>
<evidence type="ECO:0000313" key="7">
    <source>
        <dbReference type="EMBL" id="MBO3097918.1"/>
    </source>
</evidence>
<evidence type="ECO:0000259" key="6">
    <source>
        <dbReference type="Pfam" id="PF04932"/>
    </source>
</evidence>
<keyword evidence="4 5" id="KW-0472">Membrane</keyword>
<comment type="subcellular location">
    <subcellularLocation>
        <location evidence="1">Membrane</location>
        <topology evidence="1">Multi-pass membrane protein</topology>
    </subcellularLocation>
</comment>
<dbReference type="PANTHER" id="PTHR37422">
    <property type="entry name" value="TEICHURONIC ACID BIOSYNTHESIS PROTEIN TUAE"/>
    <property type="match status" value="1"/>
</dbReference>
<feature type="transmembrane region" description="Helical" evidence="5">
    <location>
        <begin position="230"/>
        <end position="249"/>
    </location>
</feature>
<dbReference type="EMBL" id="JAGEVG010000006">
    <property type="protein sequence ID" value="MBO3097918.1"/>
    <property type="molecule type" value="Genomic_DNA"/>
</dbReference>
<feature type="transmembrane region" description="Helical" evidence="5">
    <location>
        <begin position="66"/>
        <end position="84"/>
    </location>
</feature>
<keyword evidence="8" id="KW-1185">Reference proteome</keyword>
<feature type="transmembrane region" description="Helical" evidence="5">
    <location>
        <begin position="115"/>
        <end position="135"/>
    </location>
</feature>
<protein>
    <recommendedName>
        <fullName evidence="6">O-antigen ligase-related domain-containing protein</fullName>
    </recommendedName>
</protein>
<comment type="caution">
    <text evidence="7">The sequence shown here is derived from an EMBL/GenBank/DDBJ whole genome shotgun (WGS) entry which is preliminary data.</text>
</comment>
<feature type="transmembrane region" description="Helical" evidence="5">
    <location>
        <begin position="163"/>
        <end position="181"/>
    </location>
</feature>
<accession>A0ABS3SQD6</accession>
<reference evidence="7 8" key="1">
    <citation type="submission" date="2021-03" db="EMBL/GenBank/DDBJ databases">
        <title>Gelidibacter sp. nov., isolated from costal sediment.</title>
        <authorList>
            <person name="Lun K.-Y."/>
        </authorList>
    </citation>
    <scope>NUCLEOTIDE SEQUENCE [LARGE SCALE GENOMIC DNA]</scope>
    <source>
        <strain evidence="7 8">DF109</strain>
    </source>
</reference>
<sequence>MKNKLVVHLCFLFPFVVTVLNAQVIVTYLVSSTLAQGIAYGNLCLIVLGTGLIIKNRGELSKTSALWIVFYVLYFLFAFLASAINYFNSNILLAVIPFFYVLGFYYYLSLSNNRILFEKVALISFVLSCVISIYWKSIDFDIDQVGGKYIYIIDRASGVYGDANQMALVSIISFIFVFQTFKSKSKFLKILRLILLTVTAYSLFITFSNTGFMVFVISLIMLNYKFFKGIRIILGISLLPLVYILLLNLNSLTANVNLVGQQRDKINNIVNILSFNFDRVDDSGRSELVNELLHYVYKNPVLGNGINFANSHQGHNTIIGVWADAGVFVLIFFLFMLGRYFSKAIASPPHIRFFVLPVLIALCIFMLSLQSIINQPYLVALFIYLGYLVDFNDDEHLNSISDNSSRSMFKDFLT</sequence>
<feature type="domain" description="O-antigen ligase-related" evidence="6">
    <location>
        <begin position="197"/>
        <end position="334"/>
    </location>
</feature>
<feature type="transmembrane region" description="Helical" evidence="5">
    <location>
        <begin position="90"/>
        <end position="108"/>
    </location>
</feature>
<evidence type="ECO:0000256" key="4">
    <source>
        <dbReference type="ARBA" id="ARBA00023136"/>
    </source>
</evidence>